<evidence type="ECO:0000256" key="1">
    <source>
        <dbReference type="ARBA" id="ARBA00008857"/>
    </source>
</evidence>
<gene>
    <name evidence="6" type="ORF">EO081_01765</name>
</gene>
<proteinExistence type="inferred from homology"/>
<accession>A0A4Q2IYX4</accession>
<dbReference type="SUPFAM" id="SSF56349">
    <property type="entry name" value="DNA breaking-rejoining enzymes"/>
    <property type="match status" value="1"/>
</dbReference>
<keyword evidence="4" id="KW-0233">DNA recombination</keyword>
<dbReference type="InterPro" id="IPR010998">
    <property type="entry name" value="Integrase_recombinase_N"/>
</dbReference>
<dbReference type="Pfam" id="PF13356">
    <property type="entry name" value="Arm-DNA-bind_3"/>
    <property type="match status" value="1"/>
</dbReference>
<dbReference type="InterPro" id="IPR011010">
    <property type="entry name" value="DNA_brk_join_enz"/>
</dbReference>
<dbReference type="InterPro" id="IPR013762">
    <property type="entry name" value="Integrase-like_cat_sf"/>
</dbReference>
<evidence type="ECO:0000256" key="3">
    <source>
        <dbReference type="ARBA" id="ARBA00023125"/>
    </source>
</evidence>
<dbReference type="OrthoDB" id="7615137at2"/>
<dbReference type="PROSITE" id="PS51898">
    <property type="entry name" value="TYR_RECOMBINASE"/>
    <property type="match status" value="1"/>
</dbReference>
<dbReference type="InterPro" id="IPR050808">
    <property type="entry name" value="Phage_Integrase"/>
</dbReference>
<evidence type="ECO:0000313" key="7">
    <source>
        <dbReference type="Proteomes" id="UP000292347"/>
    </source>
</evidence>
<dbReference type="GO" id="GO:0015074">
    <property type="term" value="P:DNA integration"/>
    <property type="evidence" value="ECO:0007669"/>
    <property type="project" value="UniProtKB-KW"/>
</dbReference>
<keyword evidence="3" id="KW-0238">DNA-binding</keyword>
<comment type="caution">
    <text evidence="6">The sequence shown here is derived from an EMBL/GenBank/DDBJ whole genome shotgun (WGS) entry which is preliminary data.</text>
</comment>
<organism evidence="6 7">
    <name type="scientific">Sphingomonas desiccabilis</name>
    <dbReference type="NCBI Taxonomy" id="429134"/>
    <lineage>
        <taxon>Bacteria</taxon>
        <taxon>Pseudomonadati</taxon>
        <taxon>Pseudomonadota</taxon>
        <taxon>Alphaproteobacteria</taxon>
        <taxon>Sphingomonadales</taxon>
        <taxon>Sphingomonadaceae</taxon>
        <taxon>Sphingomonas</taxon>
    </lineage>
</organism>
<dbReference type="Pfam" id="PF00589">
    <property type="entry name" value="Phage_integrase"/>
    <property type="match status" value="1"/>
</dbReference>
<comment type="similarity">
    <text evidence="1">Belongs to the 'phage' integrase family.</text>
</comment>
<dbReference type="Gene3D" id="1.10.443.10">
    <property type="entry name" value="Intergrase catalytic core"/>
    <property type="match status" value="1"/>
</dbReference>
<dbReference type="CDD" id="cd00796">
    <property type="entry name" value="INT_Rci_Hp1_C"/>
    <property type="match status" value="1"/>
</dbReference>
<evidence type="ECO:0000313" key="6">
    <source>
        <dbReference type="EMBL" id="RXZ34444.1"/>
    </source>
</evidence>
<keyword evidence="7" id="KW-1185">Reference proteome</keyword>
<keyword evidence="2" id="KW-0229">DNA integration</keyword>
<dbReference type="InterPro" id="IPR038488">
    <property type="entry name" value="Integrase_DNA-bd_sf"/>
</dbReference>
<reference evidence="6 7" key="1">
    <citation type="submission" date="2019-01" db="EMBL/GenBank/DDBJ databases">
        <title>Sphingomonas mucosissima sp. nov. and Sphingomonas desiccabilis sp. nov., from biological soil crusts in the Colorado Plateau, USA.</title>
        <authorList>
            <person name="Zhu D."/>
        </authorList>
    </citation>
    <scope>NUCLEOTIDE SEQUENCE [LARGE SCALE GENOMIC DNA]</scope>
    <source>
        <strain evidence="6 7">CP1D</strain>
    </source>
</reference>
<evidence type="ECO:0000259" key="5">
    <source>
        <dbReference type="PROSITE" id="PS51898"/>
    </source>
</evidence>
<dbReference type="AlphaFoldDB" id="A0A4Q2IYX4"/>
<dbReference type="InterPro" id="IPR025166">
    <property type="entry name" value="Integrase_DNA_bind_dom"/>
</dbReference>
<sequence length="389" mass="43228">MLMPKAKLDHAFCLIARCEEGKKKTDYYDEAVTGFVLECRSTGGKTYYLRYQDQGGRQQQHKIGGWADITFAQAKKAAQRLRSEVVMGGNPAAKKAEAKAVPLYAELAAQHMTDAELHQRSYATTEMYMRRHIVTRWGRVRLTDIDPQSVAKWLADKRAEGLAPATVEKIRVIFGRSFELGQRWGIPGCDRNPAKGIPRKPLNNARERFLTAEEATRLREAASASKNKQLRPIVDLLLLTGARVRELLDARWEHVDVGRRLWLIPTSKTGKHRHVPLSTAALEVINALPRYEGCSWLIPNPATRQPFTDIKHPWQTARDAAGLPGLRVHDLRHSAASFMVNSGVDLFAVGKVLGHASVQSTQRYSHLANDTLLAAVEAGAAKQTACATG</sequence>
<dbReference type="InterPro" id="IPR002104">
    <property type="entry name" value="Integrase_catalytic"/>
</dbReference>
<dbReference type="Gene3D" id="1.10.150.130">
    <property type="match status" value="1"/>
</dbReference>
<name>A0A4Q2IYX4_9SPHN</name>
<protein>
    <submittedName>
        <fullName evidence="6">DUF4102 domain-containing protein</fullName>
    </submittedName>
</protein>
<feature type="domain" description="Tyr recombinase" evidence="5">
    <location>
        <begin position="205"/>
        <end position="377"/>
    </location>
</feature>
<dbReference type="Proteomes" id="UP000292347">
    <property type="component" value="Unassembled WGS sequence"/>
</dbReference>
<evidence type="ECO:0000256" key="2">
    <source>
        <dbReference type="ARBA" id="ARBA00022908"/>
    </source>
</evidence>
<dbReference type="Gene3D" id="3.30.160.390">
    <property type="entry name" value="Integrase, DNA-binding domain"/>
    <property type="match status" value="1"/>
</dbReference>
<evidence type="ECO:0000256" key="4">
    <source>
        <dbReference type="ARBA" id="ARBA00023172"/>
    </source>
</evidence>
<dbReference type="GO" id="GO:0006310">
    <property type="term" value="P:DNA recombination"/>
    <property type="evidence" value="ECO:0007669"/>
    <property type="project" value="UniProtKB-KW"/>
</dbReference>
<dbReference type="PANTHER" id="PTHR30629:SF2">
    <property type="entry name" value="PROPHAGE INTEGRASE INTS-RELATED"/>
    <property type="match status" value="1"/>
</dbReference>
<dbReference type="EMBL" id="SDPT01000001">
    <property type="protein sequence ID" value="RXZ34444.1"/>
    <property type="molecule type" value="Genomic_DNA"/>
</dbReference>
<dbReference type="PANTHER" id="PTHR30629">
    <property type="entry name" value="PROPHAGE INTEGRASE"/>
    <property type="match status" value="1"/>
</dbReference>
<dbReference type="GO" id="GO:0003677">
    <property type="term" value="F:DNA binding"/>
    <property type="evidence" value="ECO:0007669"/>
    <property type="project" value="UniProtKB-KW"/>
</dbReference>